<feature type="domain" description="Heterokaryon incompatibility" evidence="1">
    <location>
        <begin position="70"/>
        <end position="217"/>
    </location>
</feature>
<evidence type="ECO:0000259" key="1">
    <source>
        <dbReference type="Pfam" id="PF06985"/>
    </source>
</evidence>
<dbReference type="PANTHER" id="PTHR24148:SF64">
    <property type="entry name" value="HETEROKARYON INCOMPATIBILITY DOMAIN-CONTAINING PROTEIN"/>
    <property type="match status" value="1"/>
</dbReference>
<keyword evidence="3" id="KW-1185">Reference proteome</keyword>
<comment type="caution">
    <text evidence="2">The sequence shown here is derived from an EMBL/GenBank/DDBJ whole genome shotgun (WGS) entry which is preliminary data.</text>
</comment>
<dbReference type="Pfam" id="PF06985">
    <property type="entry name" value="HET"/>
    <property type="match status" value="1"/>
</dbReference>
<dbReference type="InterPro" id="IPR052895">
    <property type="entry name" value="HetReg/Transcr_Mod"/>
</dbReference>
<proteinExistence type="predicted"/>
<sequence>MLYPDQEEELRSAGIGGDVSGLAALYRQVVLNSDEETRILVIHEPRIFHTSSTIVCSLERISPNKSKDGYYALSYRQGTAAPEKKIRVSGVELKVRPELHAALVRLRTEKIYRIWIDALCIQQFDKREKAQQIRMMGAIYQMAIGVYAWLGPAYDNSAAGMKYLSDPSTGSAPRSMKERFRIRHLKHHQEDSLGPTQQAVHNILDRPYWQRVWIIQEISMARSVTFWCGEESVDFDSLMKALGDPNDLSDMRLILQDKQGTIDGIRKFRESVSSARRMTLLGTLLESHHSQATDKRDKIYALRSLAHDGEALIPFPSYGDDEAVVFRDMTRALIEHGYVDVLLLNRHTPPGSKHTARFITNSWTPDWSNTESIYPSWIWNLVQSNADGSLARGRVAKTDRVKDD</sequence>
<dbReference type="PANTHER" id="PTHR24148">
    <property type="entry name" value="ANKYRIN REPEAT DOMAIN-CONTAINING PROTEIN 39 HOMOLOG-RELATED"/>
    <property type="match status" value="1"/>
</dbReference>
<accession>A0AAE0WY93</accession>
<dbReference type="Proteomes" id="UP001274830">
    <property type="component" value="Unassembled WGS sequence"/>
</dbReference>
<gene>
    <name evidence="2" type="ORF">LTR78_000322</name>
</gene>
<dbReference type="AlphaFoldDB" id="A0AAE0WY93"/>
<reference evidence="2" key="1">
    <citation type="submission" date="2023-07" db="EMBL/GenBank/DDBJ databases">
        <title>Black Yeasts Isolated from many extreme environments.</title>
        <authorList>
            <person name="Coleine C."/>
            <person name="Stajich J.E."/>
            <person name="Selbmann L."/>
        </authorList>
    </citation>
    <scope>NUCLEOTIDE SEQUENCE</scope>
    <source>
        <strain evidence="2">CCFEE 5485</strain>
    </source>
</reference>
<organism evidence="2 3">
    <name type="scientific">Recurvomyces mirabilis</name>
    <dbReference type="NCBI Taxonomy" id="574656"/>
    <lineage>
        <taxon>Eukaryota</taxon>
        <taxon>Fungi</taxon>
        <taxon>Dikarya</taxon>
        <taxon>Ascomycota</taxon>
        <taxon>Pezizomycotina</taxon>
        <taxon>Dothideomycetes</taxon>
        <taxon>Dothideomycetidae</taxon>
        <taxon>Mycosphaerellales</taxon>
        <taxon>Teratosphaeriaceae</taxon>
        <taxon>Recurvomyces</taxon>
    </lineage>
</organism>
<evidence type="ECO:0000313" key="2">
    <source>
        <dbReference type="EMBL" id="KAK3679945.1"/>
    </source>
</evidence>
<dbReference type="EMBL" id="JAUTXT010000001">
    <property type="protein sequence ID" value="KAK3679945.1"/>
    <property type="molecule type" value="Genomic_DNA"/>
</dbReference>
<protein>
    <recommendedName>
        <fullName evidence="1">Heterokaryon incompatibility domain-containing protein</fullName>
    </recommendedName>
</protein>
<dbReference type="InterPro" id="IPR010730">
    <property type="entry name" value="HET"/>
</dbReference>
<evidence type="ECO:0000313" key="3">
    <source>
        <dbReference type="Proteomes" id="UP001274830"/>
    </source>
</evidence>
<name>A0AAE0WY93_9PEZI</name>